<reference evidence="4" key="5">
    <citation type="submission" date="2018-04" db="UniProtKB">
        <authorList>
            <consortium name="EnsemblFungi"/>
        </authorList>
    </citation>
    <scope>IDENTIFICATION</scope>
    <source>
        <strain evidence="4">R3-111a-1</strain>
    </source>
</reference>
<reference evidence="3" key="3">
    <citation type="submission" date="2010-09" db="EMBL/GenBank/DDBJ databases">
        <title>Annotation of Gaeumannomyces graminis var. tritici R3-111a-1.</title>
        <authorList>
            <consortium name="The Broad Institute Genome Sequencing Platform"/>
            <person name="Ma L.-J."/>
            <person name="Dead R."/>
            <person name="Young S.K."/>
            <person name="Zeng Q."/>
            <person name="Gargeya S."/>
            <person name="Fitzgerald M."/>
            <person name="Haas B."/>
            <person name="Abouelleil A."/>
            <person name="Alvarado L."/>
            <person name="Arachchi H.M."/>
            <person name="Berlin A."/>
            <person name="Brown A."/>
            <person name="Chapman S.B."/>
            <person name="Chen Z."/>
            <person name="Dunbar C."/>
            <person name="Freedman E."/>
            <person name="Gearin G."/>
            <person name="Gellesch M."/>
            <person name="Goldberg J."/>
            <person name="Griggs A."/>
            <person name="Gujja S."/>
            <person name="Heiman D."/>
            <person name="Howarth C."/>
            <person name="Larson L."/>
            <person name="Lui A."/>
            <person name="MacDonald P.J.P."/>
            <person name="Mehta T."/>
            <person name="Montmayeur A."/>
            <person name="Murphy C."/>
            <person name="Neiman D."/>
            <person name="Pearson M."/>
            <person name="Priest M."/>
            <person name="Roberts A."/>
            <person name="Saif S."/>
            <person name="Shea T."/>
            <person name="Shenoy N."/>
            <person name="Sisk P."/>
            <person name="Stolte C."/>
            <person name="Sykes S."/>
            <person name="Yandava C."/>
            <person name="Wortman J."/>
            <person name="Nusbaum C."/>
            <person name="Birren B."/>
        </authorList>
    </citation>
    <scope>NUCLEOTIDE SEQUENCE</scope>
    <source>
        <strain evidence="3">R3-111a-1</strain>
    </source>
</reference>
<dbReference type="GeneID" id="20350680"/>
<dbReference type="EnsemblFungi" id="EJT73381">
    <property type="protein sequence ID" value="EJT73381"/>
    <property type="gene ID" value="GGTG_10222"/>
</dbReference>
<dbReference type="HOGENOM" id="CLU_035633_2_0_1"/>
<feature type="region of interest" description="Disordered" evidence="1">
    <location>
        <begin position="83"/>
        <end position="130"/>
    </location>
</feature>
<dbReference type="VEuPathDB" id="FungiDB:GGTG_10222"/>
<organism evidence="3">
    <name type="scientific">Gaeumannomyces tritici (strain R3-111a-1)</name>
    <name type="common">Wheat and barley take-all root rot fungus</name>
    <name type="synonym">Gaeumannomyces graminis var. tritici</name>
    <dbReference type="NCBI Taxonomy" id="644352"/>
    <lineage>
        <taxon>Eukaryota</taxon>
        <taxon>Fungi</taxon>
        <taxon>Dikarya</taxon>
        <taxon>Ascomycota</taxon>
        <taxon>Pezizomycotina</taxon>
        <taxon>Sordariomycetes</taxon>
        <taxon>Sordariomycetidae</taxon>
        <taxon>Magnaporthales</taxon>
        <taxon>Magnaporthaceae</taxon>
        <taxon>Gaeumannomyces</taxon>
    </lineage>
</organism>
<evidence type="ECO:0000313" key="5">
    <source>
        <dbReference type="Proteomes" id="UP000006039"/>
    </source>
</evidence>
<evidence type="ECO:0000313" key="4">
    <source>
        <dbReference type="EnsemblFungi" id="EJT73381"/>
    </source>
</evidence>
<feature type="transmembrane region" description="Helical" evidence="2">
    <location>
        <begin position="249"/>
        <end position="270"/>
    </location>
</feature>
<keyword evidence="5" id="KW-1185">Reference proteome</keyword>
<reference evidence="5" key="1">
    <citation type="submission" date="2010-07" db="EMBL/GenBank/DDBJ databases">
        <title>The genome sequence of Gaeumannomyces graminis var. tritici strain R3-111a-1.</title>
        <authorList>
            <consortium name="The Broad Institute Genome Sequencing Platform"/>
            <person name="Ma L.-J."/>
            <person name="Dead R."/>
            <person name="Young S."/>
            <person name="Zeng Q."/>
            <person name="Koehrsen M."/>
            <person name="Alvarado L."/>
            <person name="Berlin A."/>
            <person name="Chapman S.B."/>
            <person name="Chen Z."/>
            <person name="Freedman E."/>
            <person name="Gellesch M."/>
            <person name="Goldberg J."/>
            <person name="Griggs A."/>
            <person name="Gujja S."/>
            <person name="Heilman E.R."/>
            <person name="Heiman D."/>
            <person name="Hepburn T."/>
            <person name="Howarth C."/>
            <person name="Jen D."/>
            <person name="Larson L."/>
            <person name="Mehta T."/>
            <person name="Neiman D."/>
            <person name="Pearson M."/>
            <person name="Roberts A."/>
            <person name="Saif S."/>
            <person name="Shea T."/>
            <person name="Shenoy N."/>
            <person name="Sisk P."/>
            <person name="Stolte C."/>
            <person name="Sykes S."/>
            <person name="Walk T."/>
            <person name="White J."/>
            <person name="Yandava C."/>
            <person name="Haas B."/>
            <person name="Nusbaum C."/>
            <person name="Birren B."/>
        </authorList>
    </citation>
    <scope>NUCLEOTIDE SEQUENCE [LARGE SCALE GENOMIC DNA]</scope>
    <source>
        <strain evidence="5">R3-111a-1</strain>
    </source>
</reference>
<feature type="region of interest" description="Disordered" evidence="1">
    <location>
        <begin position="42"/>
        <end position="70"/>
    </location>
</feature>
<evidence type="ECO:0000256" key="2">
    <source>
        <dbReference type="SAM" id="Phobius"/>
    </source>
</evidence>
<feature type="compositionally biased region" description="Low complexity" evidence="1">
    <location>
        <begin position="83"/>
        <end position="113"/>
    </location>
</feature>
<keyword evidence="2" id="KW-0472">Membrane</keyword>
<reference evidence="3" key="2">
    <citation type="submission" date="2010-07" db="EMBL/GenBank/DDBJ databases">
        <authorList>
            <consortium name="The Broad Institute Genome Sequencing Platform"/>
            <consortium name="Broad Institute Genome Sequencing Center for Infectious Disease"/>
            <person name="Ma L.-J."/>
            <person name="Dead R."/>
            <person name="Young S."/>
            <person name="Zeng Q."/>
            <person name="Koehrsen M."/>
            <person name="Alvarado L."/>
            <person name="Berlin A."/>
            <person name="Chapman S.B."/>
            <person name="Chen Z."/>
            <person name="Freedman E."/>
            <person name="Gellesch M."/>
            <person name="Goldberg J."/>
            <person name="Griggs A."/>
            <person name="Gujja S."/>
            <person name="Heilman E.R."/>
            <person name="Heiman D."/>
            <person name="Hepburn T."/>
            <person name="Howarth C."/>
            <person name="Jen D."/>
            <person name="Larson L."/>
            <person name="Mehta T."/>
            <person name="Neiman D."/>
            <person name="Pearson M."/>
            <person name="Roberts A."/>
            <person name="Saif S."/>
            <person name="Shea T."/>
            <person name="Shenoy N."/>
            <person name="Sisk P."/>
            <person name="Stolte C."/>
            <person name="Sykes S."/>
            <person name="Walk T."/>
            <person name="White J."/>
            <person name="Yandava C."/>
            <person name="Haas B."/>
            <person name="Nusbaum C."/>
            <person name="Birren B."/>
        </authorList>
    </citation>
    <scope>NUCLEOTIDE SEQUENCE</scope>
    <source>
        <strain evidence="3">R3-111a-1</strain>
    </source>
</reference>
<evidence type="ECO:0000256" key="1">
    <source>
        <dbReference type="SAM" id="MobiDB-lite"/>
    </source>
</evidence>
<dbReference type="eggNOG" id="ENOG502RZ72">
    <property type="taxonomic scope" value="Eukaryota"/>
</dbReference>
<sequence>MRAKKEFLAQVGIPTQRSTLDALRTCDEAALLLRGAAVPPQLGALEPPSGSSTSALLSLDSSRGVSPDAATASAGDAAAAGARPASARFASPAPTSSRPALGSSPSPRQSQGGLADPPTSPQTSPSRQLNSAIDGISQAAYEIVSLPAVFITPKILELYVGLQSRLGRPETLPEVFSMYRSKPVPQAHGATIRYIEQNPNKAANAVAPSVAETALDAAIEARHLDAAVAIIDSAYATKAFVRSKLLRRALVPVSCFAALPVCLYVIASGISHLQHTMDRSMATAIAFAGFTTYVGFTSVIGLLASATGNDHMKRVTWTPGTPLTQRWIREEERAALDRVACSFGFSESHRYGEEEGAEFEALREYILRKGMILDQVELMEGMRQ</sequence>
<dbReference type="EMBL" id="GL385399">
    <property type="protein sequence ID" value="EJT73381.1"/>
    <property type="molecule type" value="Genomic_DNA"/>
</dbReference>
<protein>
    <submittedName>
        <fullName evidence="3 4">Uncharacterized protein</fullName>
    </submittedName>
</protein>
<feature type="transmembrane region" description="Helical" evidence="2">
    <location>
        <begin position="282"/>
        <end position="304"/>
    </location>
</feature>
<dbReference type="AlphaFoldDB" id="J3P9P5"/>
<keyword evidence="2" id="KW-1133">Transmembrane helix</keyword>
<feature type="compositionally biased region" description="Low complexity" evidence="1">
    <location>
        <begin position="49"/>
        <end position="70"/>
    </location>
</feature>
<accession>J3P9P5</accession>
<gene>
    <name evidence="4" type="primary">20350680</name>
    <name evidence="3" type="ORF">GGTG_10222</name>
</gene>
<evidence type="ECO:0000313" key="3">
    <source>
        <dbReference type="EMBL" id="EJT73381.1"/>
    </source>
</evidence>
<proteinExistence type="predicted"/>
<dbReference type="RefSeq" id="XP_009226355.1">
    <property type="nucleotide sequence ID" value="XM_009228091.1"/>
</dbReference>
<dbReference type="OrthoDB" id="5360701at2759"/>
<dbReference type="Proteomes" id="UP000006039">
    <property type="component" value="Unassembled WGS sequence"/>
</dbReference>
<reference evidence="4" key="4">
    <citation type="journal article" date="2015" name="G3 (Bethesda)">
        <title>Genome sequences of three phytopathogenic species of the Magnaporthaceae family of fungi.</title>
        <authorList>
            <person name="Okagaki L.H."/>
            <person name="Nunes C.C."/>
            <person name="Sailsbery J."/>
            <person name="Clay B."/>
            <person name="Brown D."/>
            <person name="John T."/>
            <person name="Oh Y."/>
            <person name="Young N."/>
            <person name="Fitzgerald M."/>
            <person name="Haas B.J."/>
            <person name="Zeng Q."/>
            <person name="Young S."/>
            <person name="Adiconis X."/>
            <person name="Fan L."/>
            <person name="Levin J.Z."/>
            <person name="Mitchell T.K."/>
            <person name="Okubara P.A."/>
            <person name="Farman M.L."/>
            <person name="Kohn L.M."/>
            <person name="Birren B."/>
            <person name="Ma L.-J."/>
            <person name="Dean R.A."/>
        </authorList>
    </citation>
    <scope>NUCLEOTIDE SEQUENCE</scope>
    <source>
        <strain evidence="4">R3-111a-1</strain>
    </source>
</reference>
<name>J3P9P5_GAET3</name>
<keyword evidence="2" id="KW-0812">Transmembrane</keyword>